<organism evidence="2 3">
    <name type="scientific">Methylobacterium oryzae</name>
    <dbReference type="NCBI Taxonomy" id="334852"/>
    <lineage>
        <taxon>Bacteria</taxon>
        <taxon>Pseudomonadati</taxon>
        <taxon>Pseudomonadota</taxon>
        <taxon>Alphaproteobacteria</taxon>
        <taxon>Hyphomicrobiales</taxon>
        <taxon>Methylobacteriaceae</taxon>
        <taxon>Methylobacterium</taxon>
    </lineage>
</organism>
<dbReference type="Gene3D" id="3.30.70.100">
    <property type="match status" value="1"/>
</dbReference>
<evidence type="ECO:0000313" key="2">
    <source>
        <dbReference type="EMBL" id="MEE7492088.1"/>
    </source>
</evidence>
<proteinExistence type="predicted"/>
<dbReference type="CDD" id="cd00371">
    <property type="entry name" value="HMA"/>
    <property type="match status" value="1"/>
</dbReference>
<evidence type="ECO:0000313" key="3">
    <source>
        <dbReference type="Proteomes" id="UP001355206"/>
    </source>
</evidence>
<dbReference type="Proteomes" id="UP001355206">
    <property type="component" value="Unassembled WGS sequence"/>
</dbReference>
<gene>
    <name evidence="2" type="ORF">MOTC310_17055</name>
</gene>
<protein>
    <submittedName>
        <fullName evidence="2">Heavy metal transporter</fullName>
    </submittedName>
</protein>
<feature type="domain" description="HMA" evidence="1">
    <location>
        <begin position="1"/>
        <end position="64"/>
    </location>
</feature>
<dbReference type="Pfam" id="PF00403">
    <property type="entry name" value="HMA"/>
    <property type="match status" value="1"/>
</dbReference>
<comment type="caution">
    <text evidence="2">The sequence shown here is derived from an EMBL/GenBank/DDBJ whole genome shotgun (WGS) entry which is preliminary data.</text>
</comment>
<dbReference type="PROSITE" id="PS50846">
    <property type="entry name" value="HMA_2"/>
    <property type="match status" value="1"/>
</dbReference>
<sequence length="70" mass="7105">MYHFKVDKMGCGGCAKSVTRAVVDIEPGAQVEVDREAKLVTVSGAAGPSDRIAQAIAAAGYPAEPLGTTA</sequence>
<dbReference type="InterPro" id="IPR036163">
    <property type="entry name" value="HMA_dom_sf"/>
</dbReference>
<dbReference type="SUPFAM" id="SSF55008">
    <property type="entry name" value="HMA, heavy metal-associated domain"/>
    <property type="match status" value="1"/>
</dbReference>
<keyword evidence="3" id="KW-1185">Reference proteome</keyword>
<reference evidence="2 3" key="1">
    <citation type="journal article" date="2012" name="Genet. Mol. Biol.">
        <title>Analysis of 16S rRNA and mxaF genes revealing insights into Methylobacterium niche-specific plant association.</title>
        <authorList>
            <person name="Dourado M.N."/>
            <person name="Andreote F.D."/>
            <person name="Dini-Andreote F."/>
            <person name="Conti R."/>
            <person name="Araujo J.M."/>
            <person name="Araujo W.L."/>
        </authorList>
    </citation>
    <scope>NUCLEOTIDE SEQUENCE [LARGE SCALE GENOMIC DNA]</scope>
    <source>
        <strain evidence="2 3">TC3-10</strain>
    </source>
</reference>
<name>A0ABU7TR40_9HYPH</name>
<dbReference type="RefSeq" id="WP_331302650.1">
    <property type="nucleotide sequence ID" value="NZ_MLCA01000008.1"/>
</dbReference>
<dbReference type="EMBL" id="MLCA01000008">
    <property type="protein sequence ID" value="MEE7492088.1"/>
    <property type="molecule type" value="Genomic_DNA"/>
</dbReference>
<dbReference type="InterPro" id="IPR006121">
    <property type="entry name" value="HMA_dom"/>
</dbReference>
<accession>A0ABU7TR40</accession>
<evidence type="ECO:0000259" key="1">
    <source>
        <dbReference type="PROSITE" id="PS50846"/>
    </source>
</evidence>